<dbReference type="Proteomes" id="UP000215767">
    <property type="component" value="Unassembled WGS sequence"/>
</dbReference>
<organism evidence="6 7">
    <name type="scientific">Bordetella genomosp. 11</name>
    <dbReference type="NCBI Taxonomy" id="1416808"/>
    <lineage>
        <taxon>Bacteria</taxon>
        <taxon>Pseudomonadati</taxon>
        <taxon>Pseudomonadota</taxon>
        <taxon>Betaproteobacteria</taxon>
        <taxon>Burkholderiales</taxon>
        <taxon>Alcaligenaceae</taxon>
        <taxon>Bordetella</taxon>
    </lineage>
</organism>
<gene>
    <name evidence="6" type="ORF">CAL28_16575</name>
</gene>
<evidence type="ECO:0000256" key="1">
    <source>
        <dbReference type="ARBA" id="ARBA00022737"/>
    </source>
</evidence>
<keyword evidence="2 3" id="KW-0040">ANK repeat</keyword>
<evidence type="ECO:0000256" key="3">
    <source>
        <dbReference type="PROSITE-ProRule" id="PRU00023"/>
    </source>
</evidence>
<dbReference type="SUPFAM" id="SSF48403">
    <property type="entry name" value="Ankyrin repeat"/>
    <property type="match status" value="1"/>
</dbReference>
<dbReference type="InterPro" id="IPR036770">
    <property type="entry name" value="Ankyrin_rpt-contain_sf"/>
</dbReference>
<dbReference type="SMART" id="SM00248">
    <property type="entry name" value="ANK"/>
    <property type="match status" value="4"/>
</dbReference>
<proteinExistence type="predicted"/>
<dbReference type="PRINTS" id="PR01415">
    <property type="entry name" value="ANKYRIN"/>
</dbReference>
<dbReference type="OrthoDB" id="198309at2"/>
<dbReference type="PROSITE" id="PS50297">
    <property type="entry name" value="ANK_REP_REGION"/>
    <property type="match status" value="2"/>
</dbReference>
<feature type="compositionally biased region" description="Low complexity" evidence="4">
    <location>
        <begin position="247"/>
        <end position="258"/>
    </location>
</feature>
<keyword evidence="1" id="KW-0677">Repeat</keyword>
<feature type="repeat" description="ANK" evidence="3">
    <location>
        <begin position="128"/>
        <end position="160"/>
    </location>
</feature>
<feature type="region of interest" description="Disordered" evidence="4">
    <location>
        <begin position="227"/>
        <end position="295"/>
    </location>
</feature>
<comment type="caution">
    <text evidence="6">The sequence shown here is derived from an EMBL/GenBank/DDBJ whole genome shotgun (WGS) entry which is preliminary data.</text>
</comment>
<keyword evidence="5" id="KW-0732">Signal</keyword>
<reference evidence="7" key="1">
    <citation type="submission" date="2017-05" db="EMBL/GenBank/DDBJ databases">
        <title>Complete and WGS of Bordetella genogroups.</title>
        <authorList>
            <person name="Spilker T."/>
            <person name="Lipuma J."/>
        </authorList>
    </citation>
    <scope>NUCLEOTIDE SEQUENCE [LARGE SCALE GENOMIC DNA]</scope>
    <source>
        <strain evidence="7">AU8856</strain>
    </source>
</reference>
<feature type="signal peptide" evidence="5">
    <location>
        <begin position="1"/>
        <end position="31"/>
    </location>
</feature>
<feature type="repeat" description="ANK" evidence="3">
    <location>
        <begin position="161"/>
        <end position="193"/>
    </location>
</feature>
<dbReference type="EMBL" id="NEVS01000004">
    <property type="protein sequence ID" value="OZI60974.1"/>
    <property type="molecule type" value="Genomic_DNA"/>
</dbReference>
<feature type="chain" id="PRO_5013102609" evidence="5">
    <location>
        <begin position="32"/>
        <end position="295"/>
    </location>
</feature>
<dbReference type="PANTHER" id="PTHR24171">
    <property type="entry name" value="ANKYRIN REPEAT DOMAIN-CONTAINING PROTEIN 39-RELATED"/>
    <property type="match status" value="1"/>
</dbReference>
<dbReference type="InterPro" id="IPR002110">
    <property type="entry name" value="Ankyrin_rpt"/>
</dbReference>
<evidence type="ECO:0000256" key="2">
    <source>
        <dbReference type="ARBA" id="ARBA00023043"/>
    </source>
</evidence>
<evidence type="ECO:0000313" key="6">
    <source>
        <dbReference type="EMBL" id="OZI60974.1"/>
    </source>
</evidence>
<evidence type="ECO:0000256" key="5">
    <source>
        <dbReference type="SAM" id="SignalP"/>
    </source>
</evidence>
<dbReference type="Pfam" id="PF12796">
    <property type="entry name" value="Ank_2"/>
    <property type="match status" value="2"/>
</dbReference>
<dbReference type="PROSITE" id="PS50088">
    <property type="entry name" value="ANK_REPEAT"/>
    <property type="match status" value="2"/>
</dbReference>
<evidence type="ECO:0000313" key="7">
    <source>
        <dbReference type="Proteomes" id="UP000215767"/>
    </source>
</evidence>
<name>A0A261UGD7_9BORD</name>
<evidence type="ECO:0000256" key="4">
    <source>
        <dbReference type="SAM" id="MobiDB-lite"/>
    </source>
</evidence>
<dbReference type="AlphaFoldDB" id="A0A261UGD7"/>
<keyword evidence="7" id="KW-1185">Reference proteome</keyword>
<sequence length="295" mass="30371">MKDIYSTRSRYLATLGTAALVAIAMPGQSRAEDPANAPVIVANDRADDIRALLAQGWDPNTRIKGQPAIMQAIRDGAWHVYDVLAADRRTDVNAANDHDETPLMYLAIQGQTQRARALIARGAHVNRLGWTPLHYAASKAQIDVAKLLMAQDAIVNAPGPDGTTPLMMAGLSGSREMVELLLKAGADATNRNLQGLDAAAWAASAKHQELADELRQAANEREAQLRGMARGGAAGAARPPSSPSPAPAAGDASPAVPSTAPPAAPAQAGSGGGAGSTLKGVEGVQLDPNGGAPAR</sequence>
<accession>A0A261UGD7</accession>
<protein>
    <submittedName>
        <fullName evidence="6">Uncharacterized protein</fullName>
    </submittedName>
</protein>
<dbReference type="Gene3D" id="1.25.40.20">
    <property type="entry name" value="Ankyrin repeat-containing domain"/>
    <property type="match status" value="2"/>
</dbReference>